<evidence type="ECO:0000256" key="4">
    <source>
        <dbReference type="ARBA" id="ARBA00013603"/>
    </source>
</evidence>
<dbReference type="PANTHER" id="PTHR13019:SF7">
    <property type="entry name" value="GOLGI APPARATUS MEMBRANE PROTEIN TVP23"/>
    <property type="match status" value="1"/>
</dbReference>
<evidence type="ECO:0000256" key="7">
    <source>
        <dbReference type="ARBA" id="ARBA00023136"/>
    </source>
</evidence>
<evidence type="ECO:0000256" key="1">
    <source>
        <dbReference type="ARBA" id="ARBA00003246"/>
    </source>
</evidence>
<dbReference type="GO" id="GO:0009306">
    <property type="term" value="P:protein secretion"/>
    <property type="evidence" value="ECO:0007669"/>
    <property type="project" value="TreeGrafter"/>
</dbReference>
<dbReference type="AlphaFoldDB" id="A0A1E4T322"/>
<name>A0A1E4T322_9ASCO</name>
<proteinExistence type="inferred from homology"/>
<dbReference type="Proteomes" id="UP000094801">
    <property type="component" value="Unassembled WGS sequence"/>
</dbReference>
<evidence type="ECO:0000313" key="11">
    <source>
        <dbReference type="Proteomes" id="UP000094801"/>
    </source>
</evidence>
<dbReference type="OrthoDB" id="2151161at2759"/>
<keyword evidence="7 8" id="KW-0472">Membrane</keyword>
<comment type="subcellular location">
    <subcellularLocation>
        <location evidence="2 8">Golgi apparatus membrane</location>
        <topology evidence="2 8">Multi-pass membrane protein</topology>
    </subcellularLocation>
</comment>
<organism evidence="10 11">
    <name type="scientific">[Candida] arabinofermentans NRRL YB-2248</name>
    <dbReference type="NCBI Taxonomy" id="983967"/>
    <lineage>
        <taxon>Eukaryota</taxon>
        <taxon>Fungi</taxon>
        <taxon>Dikarya</taxon>
        <taxon>Ascomycota</taxon>
        <taxon>Saccharomycotina</taxon>
        <taxon>Pichiomycetes</taxon>
        <taxon>Pichiales</taxon>
        <taxon>Pichiaceae</taxon>
        <taxon>Ogataea</taxon>
        <taxon>Ogataea/Candida clade</taxon>
    </lineage>
</organism>
<evidence type="ECO:0000256" key="5">
    <source>
        <dbReference type="ARBA" id="ARBA00022692"/>
    </source>
</evidence>
<dbReference type="Pfam" id="PF05832">
    <property type="entry name" value="DUF846"/>
    <property type="match status" value="1"/>
</dbReference>
<protein>
    <recommendedName>
        <fullName evidence="4 8">Golgi apparatus membrane protein TVP23</fullName>
    </recommendedName>
</protein>
<comment type="function">
    <text evidence="1 8">Golgi membrane protein involved in vesicular trafficking.</text>
</comment>
<comment type="similarity">
    <text evidence="3 8">Belongs to the TVP23 family.</text>
</comment>
<feature type="transmembrane region" description="Helical" evidence="8">
    <location>
        <begin position="240"/>
        <end position="260"/>
    </location>
</feature>
<accession>A0A1E4T322</accession>
<dbReference type="STRING" id="983967.A0A1E4T322"/>
<feature type="transmembrane region" description="Helical" evidence="8">
    <location>
        <begin position="179"/>
        <end position="197"/>
    </location>
</feature>
<reference evidence="11" key="1">
    <citation type="submission" date="2016-04" db="EMBL/GenBank/DDBJ databases">
        <title>Comparative genomics of biotechnologically important yeasts.</title>
        <authorList>
            <consortium name="DOE Joint Genome Institute"/>
            <person name="Riley R."/>
            <person name="Haridas S."/>
            <person name="Wolfe K.H."/>
            <person name="Lopes M.R."/>
            <person name="Hittinger C.T."/>
            <person name="Goker M."/>
            <person name="Salamov A."/>
            <person name="Wisecaver J."/>
            <person name="Long T.M."/>
            <person name="Aerts A.L."/>
            <person name="Barry K."/>
            <person name="Choi C."/>
            <person name="Clum A."/>
            <person name="Coughlan A.Y."/>
            <person name="Deshpande S."/>
            <person name="Douglass A.P."/>
            <person name="Hanson S.J."/>
            <person name="Klenk H.-P."/>
            <person name="Labutti K."/>
            <person name="Lapidus A."/>
            <person name="Lindquist E."/>
            <person name="Lipzen A."/>
            <person name="Meier-Kolthoff J.P."/>
            <person name="Ohm R.A."/>
            <person name="Otillar R.P."/>
            <person name="Pangilinan J."/>
            <person name="Peng Y."/>
            <person name="Rokas A."/>
            <person name="Rosa C.A."/>
            <person name="Scheuner C."/>
            <person name="Sibirny A.A."/>
            <person name="Slot J.C."/>
            <person name="Stielow J.B."/>
            <person name="Sun H."/>
            <person name="Kurtzman C.P."/>
            <person name="Blackwell M."/>
            <person name="Grigoriev I.V."/>
            <person name="Jeffries T.W."/>
        </authorList>
    </citation>
    <scope>NUCLEOTIDE SEQUENCE [LARGE SCALE GENOMIC DNA]</scope>
    <source>
        <strain evidence="11">NRRL YB-2248</strain>
    </source>
</reference>
<dbReference type="Pfam" id="PF09803">
    <property type="entry name" value="Pet100"/>
    <property type="match status" value="1"/>
</dbReference>
<feature type="transmembrane region" description="Helical" evidence="8">
    <location>
        <begin position="266"/>
        <end position="285"/>
    </location>
</feature>
<keyword evidence="5 8" id="KW-0812">Transmembrane</keyword>
<gene>
    <name evidence="10" type="ORF">CANARDRAFT_6653</name>
</gene>
<evidence type="ECO:0000256" key="6">
    <source>
        <dbReference type="ARBA" id="ARBA00022989"/>
    </source>
</evidence>
<feature type="region of interest" description="Disordered" evidence="9">
    <location>
        <begin position="88"/>
        <end position="118"/>
    </location>
</feature>
<keyword evidence="6 8" id="KW-1133">Transmembrane helix</keyword>
<dbReference type="GO" id="GO:0000139">
    <property type="term" value="C:Golgi membrane"/>
    <property type="evidence" value="ECO:0007669"/>
    <property type="project" value="UniProtKB-SubCell"/>
</dbReference>
<dbReference type="GO" id="GO:0005739">
    <property type="term" value="C:mitochondrion"/>
    <property type="evidence" value="ECO:0007669"/>
    <property type="project" value="InterPro"/>
</dbReference>
<evidence type="ECO:0000313" key="10">
    <source>
        <dbReference type="EMBL" id="ODV86160.1"/>
    </source>
</evidence>
<evidence type="ECO:0000256" key="2">
    <source>
        <dbReference type="ARBA" id="ARBA00004653"/>
    </source>
</evidence>
<dbReference type="GO" id="GO:0033617">
    <property type="term" value="P:mitochondrial respiratory chain complex IV assembly"/>
    <property type="evidence" value="ECO:0007669"/>
    <property type="project" value="InterPro"/>
</dbReference>
<dbReference type="InterPro" id="IPR008564">
    <property type="entry name" value="TVP23-like"/>
</dbReference>
<dbReference type="EMBL" id="KV453850">
    <property type="protein sequence ID" value="ODV86160.1"/>
    <property type="molecule type" value="Genomic_DNA"/>
</dbReference>
<dbReference type="PANTHER" id="PTHR13019">
    <property type="entry name" value="GOLGI APPARATUS MEMBRANE PROTEIN TVP23"/>
    <property type="match status" value="1"/>
</dbReference>
<evidence type="ECO:0000256" key="3">
    <source>
        <dbReference type="ARBA" id="ARBA00005467"/>
    </source>
</evidence>
<dbReference type="InterPro" id="IPR018625">
    <property type="entry name" value="Pet100"/>
</dbReference>
<sequence length="321" mass="36078">MFRYIPKLRLTRSQFELAKFTFYLLTPISIMYYVGIDTDKKFNVPGFWPDPETLNKIPKEPYEIQAELARIRAAKAAKRARLEAKAKELGITPEKNEEEEDEKEANTLTGSIPQAPNVAPTGVTPTTNQTAGSAPDGFHRTLYQKLSESSHPIALLTYLAFRIAPLLIYLFGLLFTSNYILNFITVILLLAGDFWNIKNIAGRLMVGLRWWNEANELGQSVWVFESADPNRYINPIDSKVFWVLLYVCPVSWIVLGIFAILKFEFLSLILVVVAITLTTINAMAYTKCDKFGKANTFTSGVLGNVTSSLLGSVNPLAFFSR</sequence>
<dbReference type="GO" id="GO:0016192">
    <property type="term" value="P:vesicle-mediated transport"/>
    <property type="evidence" value="ECO:0007669"/>
    <property type="project" value="TreeGrafter"/>
</dbReference>
<keyword evidence="11" id="KW-1185">Reference proteome</keyword>
<keyword evidence="8" id="KW-0333">Golgi apparatus</keyword>
<evidence type="ECO:0000256" key="9">
    <source>
        <dbReference type="SAM" id="MobiDB-lite"/>
    </source>
</evidence>
<evidence type="ECO:0000256" key="8">
    <source>
        <dbReference type="RuleBase" id="RU361206"/>
    </source>
</evidence>